<keyword evidence="2" id="KW-1185">Reference proteome</keyword>
<dbReference type="EMBL" id="JBHSRD010000004">
    <property type="protein sequence ID" value="MFC6007966.1"/>
    <property type="molecule type" value="Genomic_DNA"/>
</dbReference>
<comment type="caution">
    <text evidence="1">The sequence shown here is derived from an EMBL/GenBank/DDBJ whole genome shotgun (WGS) entry which is preliminary data.</text>
</comment>
<accession>A0ABW1JGI2</accession>
<dbReference type="Proteomes" id="UP001596189">
    <property type="component" value="Unassembled WGS sequence"/>
</dbReference>
<gene>
    <name evidence="1" type="ORF">ACFQDO_12595</name>
</gene>
<evidence type="ECO:0000313" key="2">
    <source>
        <dbReference type="Proteomes" id="UP001596189"/>
    </source>
</evidence>
<evidence type="ECO:0000313" key="1">
    <source>
        <dbReference type="EMBL" id="MFC6007966.1"/>
    </source>
</evidence>
<proteinExistence type="predicted"/>
<sequence>MSFTCDSCRRRANGTGQRTVTGRVLCASCHDTLTGMAAGIVAGGGTAEAIATAGWFSRLRARRRPRGDG</sequence>
<name>A0ABW1JGI2_9ACTN</name>
<reference evidence="2" key="1">
    <citation type="journal article" date="2019" name="Int. J. Syst. Evol. Microbiol.">
        <title>The Global Catalogue of Microorganisms (GCM) 10K type strain sequencing project: providing services to taxonomists for standard genome sequencing and annotation.</title>
        <authorList>
            <consortium name="The Broad Institute Genomics Platform"/>
            <consortium name="The Broad Institute Genome Sequencing Center for Infectious Disease"/>
            <person name="Wu L."/>
            <person name="Ma J."/>
        </authorList>
    </citation>
    <scope>NUCLEOTIDE SEQUENCE [LARGE SCALE GENOMIC DNA]</scope>
    <source>
        <strain evidence="2">KACC 14249</strain>
    </source>
</reference>
<organism evidence="1 2">
    <name type="scientific">Angustibacter luteus</name>
    <dbReference type="NCBI Taxonomy" id="658456"/>
    <lineage>
        <taxon>Bacteria</taxon>
        <taxon>Bacillati</taxon>
        <taxon>Actinomycetota</taxon>
        <taxon>Actinomycetes</taxon>
        <taxon>Kineosporiales</taxon>
        <taxon>Kineosporiaceae</taxon>
    </lineage>
</organism>
<protein>
    <submittedName>
        <fullName evidence="1">Uncharacterized protein</fullName>
    </submittedName>
</protein>
<dbReference type="RefSeq" id="WP_345715345.1">
    <property type="nucleotide sequence ID" value="NZ_BAABFP010000002.1"/>
</dbReference>